<reference evidence="10" key="1">
    <citation type="submission" date="2017-02" db="UniProtKB">
        <authorList>
            <consortium name="WormBaseParasite"/>
        </authorList>
    </citation>
    <scope>IDENTIFICATION</scope>
</reference>
<protein>
    <submittedName>
        <fullName evidence="10">Succinate dehydrogenase cytochrome b560 subunit, mitochondrial</fullName>
    </submittedName>
</protein>
<dbReference type="Gene3D" id="1.20.1300.10">
    <property type="entry name" value="Fumarate reductase/succinate dehydrogenase, transmembrane subunit"/>
    <property type="match status" value="1"/>
</dbReference>
<dbReference type="GO" id="GO:0005739">
    <property type="term" value="C:mitochondrion"/>
    <property type="evidence" value="ECO:0007669"/>
    <property type="project" value="GOC"/>
</dbReference>
<dbReference type="NCBIfam" id="TIGR02970">
    <property type="entry name" value="succ_dehyd_cytB"/>
    <property type="match status" value="1"/>
</dbReference>
<dbReference type="Proteomes" id="UP000046392">
    <property type="component" value="Unplaced"/>
</dbReference>
<evidence type="ECO:0000313" key="9">
    <source>
        <dbReference type="Proteomes" id="UP000046392"/>
    </source>
</evidence>
<evidence type="ECO:0000256" key="7">
    <source>
        <dbReference type="ARBA" id="ARBA00023136"/>
    </source>
</evidence>
<keyword evidence="6" id="KW-0408">Iron</keyword>
<dbReference type="AlphaFoldDB" id="A0A0N5BXR7"/>
<keyword evidence="5 8" id="KW-1133">Transmembrane helix</keyword>
<dbReference type="SUPFAM" id="SSF81343">
    <property type="entry name" value="Fumarate reductase respiratory complex transmembrane subunits"/>
    <property type="match status" value="1"/>
</dbReference>
<dbReference type="Pfam" id="PF01127">
    <property type="entry name" value="Sdh_cyt"/>
    <property type="match status" value="1"/>
</dbReference>
<feature type="transmembrane region" description="Helical" evidence="8">
    <location>
        <begin position="153"/>
        <end position="175"/>
    </location>
</feature>
<evidence type="ECO:0000256" key="8">
    <source>
        <dbReference type="SAM" id="Phobius"/>
    </source>
</evidence>
<evidence type="ECO:0000256" key="5">
    <source>
        <dbReference type="ARBA" id="ARBA00022989"/>
    </source>
</evidence>
<sequence length="186" mass="20498">MSFMPLASRLCASTRLHLIGGRTIKTSSRILTIDSKTPIQKFGWNYLQTQKALKRPLSPSIGIYQMQMTWGLSGLSRISGSIMGGVLVVGGAGFALLPYNFTQFCELIESFHIPSPILGAFKFIIAFPIIYHIFNGIRFLGYEFGIGADLATIYKTGYATLAITAVIALFCVLNAQRRPIKEVLKN</sequence>
<keyword evidence="3 8" id="KW-0812">Transmembrane</keyword>
<dbReference type="InterPro" id="IPR034804">
    <property type="entry name" value="SQR/QFR_C/D"/>
</dbReference>
<evidence type="ECO:0000256" key="3">
    <source>
        <dbReference type="ARBA" id="ARBA00022692"/>
    </source>
</evidence>
<organism evidence="9 10">
    <name type="scientific">Strongyloides papillosus</name>
    <name type="common">Intestinal threadworm</name>
    <dbReference type="NCBI Taxonomy" id="174720"/>
    <lineage>
        <taxon>Eukaryota</taxon>
        <taxon>Metazoa</taxon>
        <taxon>Ecdysozoa</taxon>
        <taxon>Nematoda</taxon>
        <taxon>Chromadorea</taxon>
        <taxon>Rhabditida</taxon>
        <taxon>Tylenchina</taxon>
        <taxon>Panagrolaimomorpha</taxon>
        <taxon>Strongyloidoidea</taxon>
        <taxon>Strongyloididae</taxon>
        <taxon>Strongyloides</taxon>
    </lineage>
</organism>
<dbReference type="PANTHER" id="PTHR10978:SF5">
    <property type="entry name" value="SUCCINATE DEHYDROGENASE CYTOCHROME B560 SUBUNIT, MITOCHONDRIAL"/>
    <property type="match status" value="1"/>
</dbReference>
<dbReference type="InterPro" id="IPR014314">
    <property type="entry name" value="Succ_DH_cytb556"/>
</dbReference>
<feature type="transmembrane region" description="Helical" evidence="8">
    <location>
        <begin position="78"/>
        <end position="99"/>
    </location>
</feature>
<dbReference type="InterPro" id="IPR000701">
    <property type="entry name" value="SuccDH_FuR_B_TM-su"/>
</dbReference>
<evidence type="ECO:0000256" key="1">
    <source>
        <dbReference type="ARBA" id="ARBA00004370"/>
    </source>
</evidence>
<evidence type="ECO:0000256" key="4">
    <source>
        <dbReference type="ARBA" id="ARBA00022723"/>
    </source>
</evidence>
<comment type="subcellular location">
    <subcellularLocation>
        <location evidence="1">Membrane</location>
    </subcellularLocation>
</comment>
<accession>A0A0N5BXR7</accession>
<keyword evidence="9" id="KW-1185">Reference proteome</keyword>
<keyword evidence="4" id="KW-0479">Metal-binding</keyword>
<name>A0A0N5BXR7_STREA</name>
<feature type="transmembrane region" description="Helical" evidence="8">
    <location>
        <begin position="111"/>
        <end position="133"/>
    </location>
</feature>
<evidence type="ECO:0000256" key="2">
    <source>
        <dbReference type="ARBA" id="ARBA00022617"/>
    </source>
</evidence>
<evidence type="ECO:0000313" key="10">
    <source>
        <dbReference type="WBParaSite" id="SPAL_0001058700.1"/>
    </source>
</evidence>
<evidence type="ECO:0000256" key="6">
    <source>
        <dbReference type="ARBA" id="ARBA00023004"/>
    </source>
</evidence>
<dbReference type="PANTHER" id="PTHR10978">
    <property type="entry name" value="SUCCINATE DEHYDROGENASE CYTOCHROME B560 SUBUNIT"/>
    <property type="match status" value="1"/>
</dbReference>
<dbReference type="STRING" id="174720.A0A0N5BXR7"/>
<dbReference type="WBParaSite" id="SPAL_0001058700.1">
    <property type="protein sequence ID" value="SPAL_0001058700.1"/>
    <property type="gene ID" value="SPAL_0001058700"/>
</dbReference>
<dbReference type="GO" id="GO:0006099">
    <property type="term" value="P:tricarboxylic acid cycle"/>
    <property type="evidence" value="ECO:0007669"/>
    <property type="project" value="InterPro"/>
</dbReference>
<dbReference type="GO" id="GO:0009055">
    <property type="term" value="F:electron transfer activity"/>
    <property type="evidence" value="ECO:0007669"/>
    <property type="project" value="InterPro"/>
</dbReference>
<dbReference type="CDD" id="cd03499">
    <property type="entry name" value="SQR_TypeC_SdhC"/>
    <property type="match status" value="1"/>
</dbReference>
<proteinExistence type="predicted"/>
<dbReference type="GO" id="GO:0016020">
    <property type="term" value="C:membrane"/>
    <property type="evidence" value="ECO:0007669"/>
    <property type="project" value="UniProtKB-SubCell"/>
</dbReference>
<dbReference type="GO" id="GO:0046872">
    <property type="term" value="F:metal ion binding"/>
    <property type="evidence" value="ECO:0007669"/>
    <property type="project" value="UniProtKB-KW"/>
</dbReference>
<keyword evidence="2" id="KW-0349">Heme</keyword>
<dbReference type="GO" id="GO:0006121">
    <property type="term" value="P:mitochondrial electron transport, succinate to ubiquinone"/>
    <property type="evidence" value="ECO:0007669"/>
    <property type="project" value="TreeGrafter"/>
</dbReference>
<keyword evidence="7 8" id="KW-0472">Membrane</keyword>